<proteinExistence type="predicted"/>
<protein>
    <submittedName>
        <fullName evidence="2">Uncharacterized protein</fullName>
    </submittedName>
</protein>
<dbReference type="Proteomes" id="UP001175228">
    <property type="component" value="Unassembled WGS sequence"/>
</dbReference>
<comment type="caution">
    <text evidence="2">The sequence shown here is derived from an EMBL/GenBank/DDBJ whole genome shotgun (WGS) entry which is preliminary data.</text>
</comment>
<evidence type="ECO:0000313" key="2">
    <source>
        <dbReference type="EMBL" id="KAK0474698.1"/>
    </source>
</evidence>
<name>A0AA39P0D4_9AGAR</name>
<feature type="region of interest" description="Disordered" evidence="1">
    <location>
        <begin position="33"/>
        <end position="99"/>
    </location>
</feature>
<keyword evidence="3" id="KW-1185">Reference proteome</keyword>
<gene>
    <name evidence="2" type="ORF">EDD18DRAFT_235961</name>
</gene>
<reference evidence="2" key="1">
    <citation type="submission" date="2023-06" db="EMBL/GenBank/DDBJ databases">
        <authorList>
            <consortium name="Lawrence Berkeley National Laboratory"/>
            <person name="Ahrendt S."/>
            <person name="Sahu N."/>
            <person name="Indic B."/>
            <person name="Wong-Bajracharya J."/>
            <person name="Merenyi Z."/>
            <person name="Ke H.-M."/>
            <person name="Monk M."/>
            <person name="Kocsube S."/>
            <person name="Drula E."/>
            <person name="Lipzen A."/>
            <person name="Balint B."/>
            <person name="Henrissat B."/>
            <person name="Andreopoulos B."/>
            <person name="Martin F.M."/>
            <person name="Harder C.B."/>
            <person name="Rigling D."/>
            <person name="Ford K.L."/>
            <person name="Foster G.D."/>
            <person name="Pangilinan J."/>
            <person name="Papanicolaou A."/>
            <person name="Barry K."/>
            <person name="LaButti K."/>
            <person name="Viragh M."/>
            <person name="Koriabine M."/>
            <person name="Yan M."/>
            <person name="Riley R."/>
            <person name="Champramary S."/>
            <person name="Plett K.L."/>
            <person name="Tsai I.J."/>
            <person name="Slot J."/>
            <person name="Sipos G."/>
            <person name="Plett J."/>
            <person name="Nagy L.G."/>
            <person name="Grigoriev I.V."/>
        </authorList>
    </citation>
    <scope>NUCLEOTIDE SEQUENCE</scope>
    <source>
        <strain evidence="2">HWK02</strain>
    </source>
</reference>
<accession>A0AA39P0D4</accession>
<sequence>MVCERAKAAEGVVQIAPKDVSQPITAAVGIRLLSPEADADDEDLDYDSYYGEEFYSDEDDEAWSPSADRKSPEAPGLPVRKRSLDDVAEPVRSGTPPTKLKVNVEVDVAEPRLKKRNSEELEVVEDGAGRKWFQTEDIVESPLMRAMTK</sequence>
<dbReference type="EMBL" id="JAUEPU010000163">
    <property type="protein sequence ID" value="KAK0474698.1"/>
    <property type="molecule type" value="Genomic_DNA"/>
</dbReference>
<organism evidence="2 3">
    <name type="scientific">Armillaria luteobubalina</name>
    <dbReference type="NCBI Taxonomy" id="153913"/>
    <lineage>
        <taxon>Eukaryota</taxon>
        <taxon>Fungi</taxon>
        <taxon>Dikarya</taxon>
        <taxon>Basidiomycota</taxon>
        <taxon>Agaricomycotina</taxon>
        <taxon>Agaricomycetes</taxon>
        <taxon>Agaricomycetidae</taxon>
        <taxon>Agaricales</taxon>
        <taxon>Marasmiineae</taxon>
        <taxon>Physalacriaceae</taxon>
        <taxon>Armillaria</taxon>
    </lineage>
</organism>
<evidence type="ECO:0000313" key="3">
    <source>
        <dbReference type="Proteomes" id="UP001175228"/>
    </source>
</evidence>
<evidence type="ECO:0000256" key="1">
    <source>
        <dbReference type="SAM" id="MobiDB-lite"/>
    </source>
</evidence>
<dbReference type="AlphaFoldDB" id="A0AA39P0D4"/>
<feature type="compositionally biased region" description="Acidic residues" evidence="1">
    <location>
        <begin position="37"/>
        <end position="46"/>
    </location>
</feature>